<reference evidence="1 2" key="1">
    <citation type="journal article" date="2014" name="ISME J.">
        <title>Candidatus Competibacter-lineage genomes retrieved from metagenomes reveal functional metabolic diversity.</title>
        <authorList>
            <person name="McIlroy S.J."/>
            <person name="Albertsen M."/>
            <person name="Andresen E.K."/>
            <person name="Saunders A.M."/>
            <person name="Kristiansen R."/>
            <person name="Stokholm-Bjerregaard M."/>
            <person name="Nielsen K.L."/>
            <person name="Nielsen P.H."/>
        </authorList>
    </citation>
    <scope>NUCLEOTIDE SEQUENCE [LARGE SCALE GENOMIC DNA]</scope>
    <source>
        <strain evidence="1 2">Run_B_J11</strain>
    </source>
</reference>
<proteinExistence type="predicted"/>
<dbReference type="Proteomes" id="UP000019184">
    <property type="component" value="Unassembled WGS sequence"/>
</dbReference>
<gene>
    <name evidence="1" type="ORF">BN874_840034</name>
</gene>
<name>A0A7U7J6B8_9GAMM</name>
<evidence type="ECO:0000313" key="2">
    <source>
        <dbReference type="Proteomes" id="UP000019184"/>
    </source>
</evidence>
<dbReference type="EMBL" id="CBTK010000303">
    <property type="protein sequence ID" value="CDH47571.1"/>
    <property type="molecule type" value="Genomic_DNA"/>
</dbReference>
<comment type="caution">
    <text evidence="1">The sequence shown here is derived from an EMBL/GenBank/DDBJ whole genome shotgun (WGS) entry which is preliminary data.</text>
</comment>
<keyword evidence="2" id="KW-1185">Reference proteome</keyword>
<sequence>MLSTASQGWASSYTVTDLDILGGTYSSAFGINKQGRLSGSQEPLGIVPSILSCMTKEL</sequence>
<accession>A0A7U7J6B8</accession>
<protein>
    <submittedName>
        <fullName evidence="1">Uncharacterized protein</fullName>
    </submittedName>
</protein>
<dbReference type="AlphaFoldDB" id="A0A7U7J6B8"/>
<organism evidence="1 2">
    <name type="scientific">Candidatus Contendobacter odensis Run_B_J11</name>
    <dbReference type="NCBI Taxonomy" id="1400861"/>
    <lineage>
        <taxon>Bacteria</taxon>
        <taxon>Pseudomonadati</taxon>
        <taxon>Pseudomonadota</taxon>
        <taxon>Gammaproteobacteria</taxon>
        <taxon>Candidatus Competibacteraceae</taxon>
        <taxon>Candidatus Contendibacter</taxon>
    </lineage>
</organism>
<evidence type="ECO:0000313" key="1">
    <source>
        <dbReference type="EMBL" id="CDH47571.1"/>
    </source>
</evidence>